<evidence type="ECO:0000313" key="3">
    <source>
        <dbReference type="Proteomes" id="UP000515856"/>
    </source>
</evidence>
<protein>
    <submittedName>
        <fullName evidence="2">SdpI family protein</fullName>
    </submittedName>
</protein>
<accession>A0A7G9GQV6</accession>
<evidence type="ECO:0000313" key="2">
    <source>
        <dbReference type="EMBL" id="QNM13188.1"/>
    </source>
</evidence>
<keyword evidence="3" id="KW-1185">Reference proteome</keyword>
<organism evidence="2 3">
    <name type="scientific">[Eubacterium] hominis</name>
    <dbReference type="NCBI Taxonomy" id="2764325"/>
    <lineage>
        <taxon>Bacteria</taxon>
        <taxon>Bacillati</taxon>
        <taxon>Bacillota</taxon>
        <taxon>Erysipelotrichia</taxon>
        <taxon>Erysipelotrichales</taxon>
        <taxon>Erysipelotrichaceae</taxon>
        <taxon>Amedibacillus</taxon>
    </lineage>
</organism>
<dbReference type="RefSeq" id="WP_117455014.1">
    <property type="nucleotide sequence ID" value="NZ_CP060636.1"/>
</dbReference>
<feature type="transmembrane region" description="Helical" evidence="1">
    <location>
        <begin position="6"/>
        <end position="26"/>
    </location>
</feature>
<dbReference type="AlphaFoldDB" id="A0A7G9GQV6"/>
<dbReference type="InterPro" id="IPR025962">
    <property type="entry name" value="SdpI/YhfL"/>
</dbReference>
<dbReference type="KEGG" id="ehn:H9Q80_04345"/>
<feature type="transmembrane region" description="Helical" evidence="1">
    <location>
        <begin position="61"/>
        <end position="82"/>
    </location>
</feature>
<keyword evidence="1" id="KW-0812">Transmembrane</keyword>
<evidence type="ECO:0000256" key="1">
    <source>
        <dbReference type="SAM" id="Phobius"/>
    </source>
</evidence>
<dbReference type="EMBL" id="CP060636">
    <property type="protein sequence ID" value="QNM13188.1"/>
    <property type="molecule type" value="Genomic_DNA"/>
</dbReference>
<proteinExistence type="predicted"/>
<dbReference type="Pfam" id="PF13630">
    <property type="entry name" value="SdpI"/>
    <property type="match status" value="1"/>
</dbReference>
<keyword evidence="1" id="KW-0472">Membrane</keyword>
<dbReference type="Proteomes" id="UP000515856">
    <property type="component" value="Chromosome"/>
</dbReference>
<sequence>MVVKITLFVCSMLVPLTMIGFGYYFYRHAPKEINDIFGYRTSMSMLNEDTWQFAHHYAGNLWLKWGIALLVFTIIFILWVFQMDEERMSIMSTIFMCIQIIPLIAAIIPTEKALRKTFDKEGNRK</sequence>
<keyword evidence="1" id="KW-1133">Transmembrane helix</keyword>
<reference evidence="2 3" key="1">
    <citation type="submission" date="2020-08" db="EMBL/GenBank/DDBJ databases">
        <authorList>
            <person name="Liu C."/>
            <person name="Sun Q."/>
        </authorList>
    </citation>
    <scope>NUCLEOTIDE SEQUENCE [LARGE SCALE GENOMIC DNA]</scope>
    <source>
        <strain evidence="2 3">NSJ-61</strain>
    </source>
</reference>
<name>A0A7G9GQV6_9FIRM</name>
<feature type="transmembrane region" description="Helical" evidence="1">
    <location>
        <begin position="88"/>
        <end position="108"/>
    </location>
</feature>
<gene>
    <name evidence="2" type="ORF">H9Q80_04345</name>
</gene>